<evidence type="ECO:0000256" key="4">
    <source>
        <dbReference type="PROSITE-ProRule" id="PRU00335"/>
    </source>
</evidence>
<organism evidence="6 7">
    <name type="scientific">Blautia hominis</name>
    <dbReference type="NCBI Taxonomy" id="2025493"/>
    <lineage>
        <taxon>Bacteria</taxon>
        <taxon>Bacillati</taxon>
        <taxon>Bacillota</taxon>
        <taxon>Clostridia</taxon>
        <taxon>Lachnospirales</taxon>
        <taxon>Lachnospiraceae</taxon>
        <taxon>Blautia</taxon>
    </lineage>
</organism>
<dbReference type="PANTHER" id="PTHR47506">
    <property type="entry name" value="TRANSCRIPTIONAL REGULATORY PROTEIN"/>
    <property type="match status" value="1"/>
</dbReference>
<reference evidence="6 7" key="1">
    <citation type="submission" date="2024-04" db="EMBL/GenBank/DDBJ databases">
        <title>Defined microbial consortia suppress multidrug-resistant proinflammatory Enterobacteriaceae via ecological control.</title>
        <authorList>
            <person name="Furuichi M."/>
            <person name="Kawaguchi T."/>
            <person name="Pust M."/>
            <person name="Yasuma K."/>
            <person name="Plichta D."/>
            <person name="Hasegawa N."/>
            <person name="Ohya T."/>
            <person name="Bhattarai S."/>
            <person name="Sasajima S."/>
            <person name="Aoto Y."/>
            <person name="Tuganbaev T."/>
            <person name="Yaginuma M."/>
            <person name="Ueda M."/>
            <person name="Okahashi N."/>
            <person name="Amafuji K."/>
            <person name="Kiridooshi Y."/>
            <person name="Sugita K."/>
            <person name="Strazar M."/>
            <person name="Skelly A."/>
            <person name="Suda W."/>
            <person name="Hattori M."/>
            <person name="Nakamoto N."/>
            <person name="Caballero S."/>
            <person name="Norman J."/>
            <person name="Olle B."/>
            <person name="Tanoue T."/>
            <person name="Arita M."/>
            <person name="Bucci V."/>
            <person name="Atarashi K."/>
            <person name="Xavier R."/>
            <person name="Honda K."/>
        </authorList>
    </citation>
    <scope>NUCLEOTIDE SEQUENCE [LARGE SCALE GENOMIC DNA]</scope>
    <source>
        <strain evidence="7">k04-0078-D8-1</strain>
    </source>
</reference>
<proteinExistence type="predicted"/>
<dbReference type="Proteomes" id="UP001600943">
    <property type="component" value="Unassembled WGS sequence"/>
</dbReference>
<dbReference type="EMBL" id="BAABYW010000001">
    <property type="protein sequence ID" value="GAA6407757.1"/>
    <property type="molecule type" value="Genomic_DNA"/>
</dbReference>
<dbReference type="InterPro" id="IPR049149">
    <property type="entry name" value="TetR/AcrR_C"/>
</dbReference>
<evidence type="ECO:0000256" key="1">
    <source>
        <dbReference type="ARBA" id="ARBA00023015"/>
    </source>
</evidence>
<keyword evidence="1" id="KW-0805">Transcription regulation</keyword>
<dbReference type="Pfam" id="PF00440">
    <property type="entry name" value="TetR_N"/>
    <property type="match status" value="1"/>
</dbReference>
<dbReference type="SUPFAM" id="SSF46689">
    <property type="entry name" value="Homeodomain-like"/>
    <property type="match status" value="1"/>
</dbReference>
<accession>A0ABQ0B8H4</accession>
<feature type="DNA-binding region" description="H-T-H motif" evidence="4">
    <location>
        <begin position="31"/>
        <end position="50"/>
    </location>
</feature>
<evidence type="ECO:0000259" key="5">
    <source>
        <dbReference type="PROSITE" id="PS50977"/>
    </source>
</evidence>
<dbReference type="InterPro" id="IPR001647">
    <property type="entry name" value="HTH_TetR"/>
</dbReference>
<dbReference type="PRINTS" id="PR00455">
    <property type="entry name" value="HTHTETR"/>
</dbReference>
<protein>
    <submittedName>
        <fullName evidence="6">TetR/AcrR family transcriptional regulator</fullName>
    </submittedName>
</protein>
<dbReference type="Gene3D" id="1.10.357.10">
    <property type="entry name" value="Tetracycline Repressor, domain 2"/>
    <property type="match status" value="1"/>
</dbReference>
<dbReference type="InterPro" id="IPR009057">
    <property type="entry name" value="Homeodomain-like_sf"/>
</dbReference>
<dbReference type="PANTHER" id="PTHR47506:SF6">
    <property type="entry name" value="HTH-TYPE TRANSCRIPTIONAL REPRESSOR NEMR"/>
    <property type="match status" value="1"/>
</dbReference>
<dbReference type="Pfam" id="PF21303">
    <property type="entry name" value="TetR_C_39"/>
    <property type="match status" value="1"/>
</dbReference>
<gene>
    <name evidence="6" type="ORF">K040078D81_18740</name>
</gene>
<keyword evidence="2 4" id="KW-0238">DNA-binding</keyword>
<name>A0ABQ0B8H4_9FIRM</name>
<evidence type="ECO:0000256" key="2">
    <source>
        <dbReference type="ARBA" id="ARBA00023125"/>
    </source>
</evidence>
<sequence>MTRKNNPKQAIENIITISAKLFAEKGYDKTSMQDIADAVGMSKGGIFHHFSSKEDIFNAVMERQFEQITETVKKWLDDMHGLTAKEKLRGLIRRNLMDEKIIKESGNMISSAAESPQIILAFTQDNVKKLAPIIADVIREGIEDRSISTAFPNECAEVLLLLLNFWCDTDIFQGDFSTLQKRFRFLQHLMRQLGVDILEDEIINSISDFYENSSV</sequence>
<evidence type="ECO:0000313" key="6">
    <source>
        <dbReference type="EMBL" id="GAA6407757.1"/>
    </source>
</evidence>
<feature type="domain" description="HTH tetR-type" evidence="5">
    <location>
        <begin position="8"/>
        <end position="68"/>
    </location>
</feature>
<evidence type="ECO:0000313" key="7">
    <source>
        <dbReference type="Proteomes" id="UP001600943"/>
    </source>
</evidence>
<evidence type="ECO:0000256" key="3">
    <source>
        <dbReference type="ARBA" id="ARBA00023163"/>
    </source>
</evidence>
<comment type="caution">
    <text evidence="6">The sequence shown here is derived from an EMBL/GenBank/DDBJ whole genome shotgun (WGS) entry which is preliminary data.</text>
</comment>
<dbReference type="PROSITE" id="PS50977">
    <property type="entry name" value="HTH_TETR_2"/>
    <property type="match status" value="1"/>
</dbReference>
<keyword evidence="7" id="KW-1185">Reference proteome</keyword>
<keyword evidence="3" id="KW-0804">Transcription</keyword>